<dbReference type="InterPro" id="IPR051202">
    <property type="entry name" value="Peptidase_C40"/>
</dbReference>
<evidence type="ECO:0000256" key="2">
    <source>
        <dbReference type="ARBA" id="ARBA00022670"/>
    </source>
</evidence>
<gene>
    <name evidence="6" type="ORF">GIS00_25875</name>
</gene>
<dbReference type="Proteomes" id="UP000460221">
    <property type="component" value="Unassembled WGS sequence"/>
</dbReference>
<comment type="caution">
    <text evidence="6">The sequence shown here is derived from an EMBL/GenBank/DDBJ whole genome shotgun (WGS) entry which is preliminary data.</text>
</comment>
<dbReference type="InterPro" id="IPR038765">
    <property type="entry name" value="Papain-like_cys_pep_sf"/>
</dbReference>
<sequence>MSLILTADNADDFLEQATSLEQVAADNRTVMQTALAAKQKAAQASVAAVSAQQSAATASETAATAKKEADAAAATAATRKTSLDAAAAKYRTLYNRLSAVEQAAMLSMAQASQAAAGIASVEPVGDAAGQKAAAAAITKIGGGYCYACDGPESYDCSGLTKWAWATAGIDIPRVSYEQANYPEVPLDQLQPGDLVTYYSPVSHVAIYVGYGMVVSAADESLGIIYVPVEKGGPNATGHRVPRG</sequence>
<keyword evidence="7" id="KW-1185">Reference proteome</keyword>
<dbReference type="SUPFAM" id="SSF54001">
    <property type="entry name" value="Cysteine proteinases"/>
    <property type="match status" value="1"/>
</dbReference>
<evidence type="ECO:0000256" key="4">
    <source>
        <dbReference type="ARBA" id="ARBA00022807"/>
    </source>
</evidence>
<dbReference type="GO" id="GO:0006508">
    <property type="term" value="P:proteolysis"/>
    <property type="evidence" value="ECO:0007669"/>
    <property type="project" value="UniProtKB-KW"/>
</dbReference>
<name>A0A7K1FX14_9ACTN</name>
<evidence type="ECO:0000256" key="3">
    <source>
        <dbReference type="ARBA" id="ARBA00022801"/>
    </source>
</evidence>
<dbReference type="EMBL" id="WLYK01000018">
    <property type="protein sequence ID" value="MTD17364.1"/>
    <property type="molecule type" value="Genomic_DNA"/>
</dbReference>
<reference evidence="6 7" key="1">
    <citation type="submission" date="2019-11" db="EMBL/GenBank/DDBJ databases">
        <authorList>
            <person name="Jiang L.-Q."/>
        </authorList>
    </citation>
    <scope>NUCLEOTIDE SEQUENCE [LARGE SCALE GENOMIC DNA]</scope>
    <source>
        <strain evidence="6 7">YIM 132087</strain>
    </source>
</reference>
<dbReference type="PROSITE" id="PS51935">
    <property type="entry name" value="NLPC_P60"/>
    <property type="match status" value="1"/>
</dbReference>
<dbReference type="GO" id="GO:0008234">
    <property type="term" value="F:cysteine-type peptidase activity"/>
    <property type="evidence" value="ECO:0007669"/>
    <property type="project" value="UniProtKB-KW"/>
</dbReference>
<dbReference type="PANTHER" id="PTHR47053">
    <property type="entry name" value="MUREIN DD-ENDOPEPTIDASE MEPH-RELATED"/>
    <property type="match status" value="1"/>
</dbReference>
<feature type="domain" description="NlpC/P60" evidence="5">
    <location>
        <begin position="126"/>
        <end position="243"/>
    </location>
</feature>
<dbReference type="Gene3D" id="3.90.1720.10">
    <property type="entry name" value="endopeptidase domain like (from Nostoc punctiforme)"/>
    <property type="match status" value="1"/>
</dbReference>
<evidence type="ECO:0000256" key="1">
    <source>
        <dbReference type="ARBA" id="ARBA00007074"/>
    </source>
</evidence>
<evidence type="ECO:0000259" key="5">
    <source>
        <dbReference type="PROSITE" id="PS51935"/>
    </source>
</evidence>
<keyword evidence="2" id="KW-0645">Protease</keyword>
<dbReference type="AlphaFoldDB" id="A0A7K1FX14"/>
<dbReference type="PANTHER" id="PTHR47053:SF1">
    <property type="entry name" value="MUREIN DD-ENDOPEPTIDASE MEPH-RELATED"/>
    <property type="match status" value="1"/>
</dbReference>
<dbReference type="InterPro" id="IPR000064">
    <property type="entry name" value="NLP_P60_dom"/>
</dbReference>
<dbReference type="Pfam" id="PF00877">
    <property type="entry name" value="NLPC_P60"/>
    <property type="match status" value="1"/>
</dbReference>
<accession>A0A7K1FX14</accession>
<keyword evidence="3" id="KW-0378">Hydrolase</keyword>
<proteinExistence type="inferred from homology"/>
<keyword evidence="4" id="KW-0788">Thiol protease</keyword>
<protein>
    <recommendedName>
        <fullName evidence="5">NlpC/P60 domain-containing protein</fullName>
    </recommendedName>
</protein>
<comment type="similarity">
    <text evidence="1">Belongs to the peptidase C40 family.</text>
</comment>
<evidence type="ECO:0000313" key="7">
    <source>
        <dbReference type="Proteomes" id="UP000460221"/>
    </source>
</evidence>
<organism evidence="6 7">
    <name type="scientific">Nakamurella alba</name>
    <dbReference type="NCBI Taxonomy" id="2665158"/>
    <lineage>
        <taxon>Bacteria</taxon>
        <taxon>Bacillati</taxon>
        <taxon>Actinomycetota</taxon>
        <taxon>Actinomycetes</taxon>
        <taxon>Nakamurellales</taxon>
        <taxon>Nakamurellaceae</taxon>
        <taxon>Nakamurella</taxon>
    </lineage>
</organism>
<evidence type="ECO:0000313" key="6">
    <source>
        <dbReference type="EMBL" id="MTD17364.1"/>
    </source>
</evidence>